<dbReference type="EMBL" id="PSRQ01000047">
    <property type="protein sequence ID" value="PWU23048.1"/>
    <property type="molecule type" value="Genomic_DNA"/>
</dbReference>
<evidence type="ECO:0008006" key="4">
    <source>
        <dbReference type="Google" id="ProtNLM"/>
    </source>
</evidence>
<dbReference type="InterPro" id="IPR003795">
    <property type="entry name" value="DUF192"/>
</dbReference>
<keyword evidence="1" id="KW-0472">Membrane</keyword>
<dbReference type="PANTHER" id="PTHR37953">
    <property type="entry name" value="UPF0127 PROTEIN MJ1496"/>
    <property type="match status" value="1"/>
</dbReference>
<gene>
    <name evidence="2" type="ORF">C5B42_04235</name>
</gene>
<dbReference type="AlphaFoldDB" id="A0A317JMY2"/>
<accession>A0A317JMY2</accession>
<comment type="caution">
    <text evidence="2">The sequence shown here is derived from an EMBL/GenBank/DDBJ whole genome shotgun (WGS) entry which is preliminary data.</text>
</comment>
<dbReference type="InterPro" id="IPR038695">
    <property type="entry name" value="Saro_0823-like_sf"/>
</dbReference>
<evidence type="ECO:0000256" key="1">
    <source>
        <dbReference type="SAM" id="Phobius"/>
    </source>
</evidence>
<reference evidence="2 3" key="1">
    <citation type="submission" date="2018-02" db="EMBL/GenBank/DDBJ databases">
        <title>Genomic Reconstructions from Amazon Rainforest and Pasture Soil Reveal Novel Insights into the Physiology of Candidate Phyla in Tropical Sites.</title>
        <authorList>
            <person name="Kroeger M.E."/>
            <person name="Delmont T."/>
            <person name="Eren A.M."/>
            <person name="Guo J."/>
            <person name="Meyer K.M."/>
            <person name="Khan K."/>
            <person name="Rodrigues J.L.M."/>
            <person name="Bohannan B.J.M."/>
            <person name="Tringe S."/>
            <person name="Borges C.D."/>
            <person name="Tiedje J."/>
            <person name="Tsai S.M."/>
            <person name="Nusslein K."/>
        </authorList>
    </citation>
    <scope>NUCLEOTIDE SEQUENCE [LARGE SCALE GENOMIC DNA]</scope>
    <source>
        <strain evidence="2">Amazon FNV 2010 28 9</strain>
    </source>
</reference>
<protein>
    <recommendedName>
        <fullName evidence="4">DUF192 domain-containing protein</fullName>
    </recommendedName>
</protein>
<name>A0A317JMY2_9BACT</name>
<dbReference type="Pfam" id="PF02643">
    <property type="entry name" value="DUF192"/>
    <property type="match status" value="1"/>
</dbReference>
<sequence length="152" mass="16857">MNKKNGIIFFVGLLFILGLLFVQKFLLTTRYTLTTITIGSLTLHVEIAKTPDAMTKGLGDRNSIGSDGMLFILPSRQVPYFWMKDMRFGLDFVWIDDGKVAALTPDAPAEPGVSDAQLKIYSPKTAMTQVLEINEGDIAKWGIKMGDQVNIQ</sequence>
<evidence type="ECO:0000313" key="2">
    <source>
        <dbReference type="EMBL" id="PWU23048.1"/>
    </source>
</evidence>
<keyword evidence="1" id="KW-0812">Transmembrane</keyword>
<evidence type="ECO:0000313" key="3">
    <source>
        <dbReference type="Proteomes" id="UP000246104"/>
    </source>
</evidence>
<feature type="transmembrane region" description="Helical" evidence="1">
    <location>
        <begin position="6"/>
        <end position="27"/>
    </location>
</feature>
<organism evidence="2 3">
    <name type="scientific">Candidatus Cerribacteria bacterium 'Amazon FNV 2010 28 9'</name>
    <dbReference type="NCBI Taxonomy" id="2081795"/>
    <lineage>
        <taxon>Bacteria</taxon>
        <taxon>Candidatus Cerribacteria</taxon>
    </lineage>
</organism>
<dbReference type="Proteomes" id="UP000246104">
    <property type="component" value="Unassembled WGS sequence"/>
</dbReference>
<dbReference type="Gene3D" id="2.60.120.1140">
    <property type="entry name" value="Protein of unknown function DUF192"/>
    <property type="match status" value="1"/>
</dbReference>
<proteinExistence type="predicted"/>
<keyword evidence="1" id="KW-1133">Transmembrane helix</keyword>
<dbReference type="PANTHER" id="PTHR37953:SF1">
    <property type="entry name" value="UPF0127 PROTEIN MJ1496"/>
    <property type="match status" value="1"/>
</dbReference>